<evidence type="ECO:0000256" key="4">
    <source>
        <dbReference type="ARBA" id="ARBA00022692"/>
    </source>
</evidence>
<dbReference type="Pfam" id="PF06963">
    <property type="entry name" value="FPN1"/>
    <property type="match status" value="1"/>
</dbReference>
<dbReference type="InterPro" id="IPR009716">
    <property type="entry name" value="Ferroportin-1"/>
</dbReference>
<proteinExistence type="inferred from homology"/>
<evidence type="ECO:0000256" key="2">
    <source>
        <dbReference type="ARBA" id="ARBA00006279"/>
    </source>
</evidence>
<sequence>MTTASMQYARLDVDDNDGRNDPPEAAPSSRSLYISHFISTWNSRGFEFGAVLFLSTIYPGTLLPMSIYALCRALAAVILSPAVGKHIDSGDRLSVIRLSILGQRLAVAASCAAFLTLLTLKEALPTTAAYVLFTALLLLACIEKMCIIMNTIAVERDWVVVITADDERLLQEMNAQMRRIDLFCKLVSPLAIALLDGLSSKIAIITTLALNSTTVIAEYFLIAWVYRRTPALSKPAACRPSETLGNGQDTSTRALFSGMLKAVLKQAELYGNSHAFLPSLSLSLLFFTVLSFSGQMITYLFATDYPRLTSIHVGILRTIATVLEISSTFITPLLISRIGVVRTGIWSLSWQCLCLTPGVATFWFGPPLSPVFTTYLFIACVILSRIGLWSFDLTAQLLVQNSTDASQRGSFSAAESSLQNFFELCTFAMTIIWSEPEQFRYPATISLAALYTAAACYARFARVERGHLLHMPLCCGPVGGYKAVRTDEEGEELQAVAS</sequence>
<protein>
    <recommendedName>
        <fullName evidence="7">Solute carrier family 40 member</fullName>
    </recommendedName>
</protein>
<evidence type="ECO:0000256" key="7">
    <source>
        <dbReference type="RuleBase" id="RU365065"/>
    </source>
</evidence>
<keyword evidence="5 7" id="KW-1133">Transmembrane helix</keyword>
<organism evidence="8 9">
    <name type="scientific">Lithohypha guttulata</name>
    <dbReference type="NCBI Taxonomy" id="1690604"/>
    <lineage>
        <taxon>Eukaryota</taxon>
        <taxon>Fungi</taxon>
        <taxon>Dikarya</taxon>
        <taxon>Ascomycota</taxon>
        <taxon>Pezizomycotina</taxon>
        <taxon>Eurotiomycetes</taxon>
        <taxon>Chaetothyriomycetidae</taxon>
        <taxon>Chaetothyriales</taxon>
        <taxon>Trichomeriaceae</taxon>
        <taxon>Lithohypha</taxon>
    </lineage>
</organism>
<keyword evidence="3 7" id="KW-0813">Transport</keyword>
<comment type="caution">
    <text evidence="8">The sequence shown here is derived from an EMBL/GenBank/DDBJ whole genome shotgun (WGS) entry which is preliminary data.</text>
</comment>
<dbReference type="CDD" id="cd17480">
    <property type="entry name" value="MFS_SLC40A1_like"/>
    <property type="match status" value="1"/>
</dbReference>
<evidence type="ECO:0000313" key="9">
    <source>
        <dbReference type="Proteomes" id="UP001345013"/>
    </source>
</evidence>
<feature type="transmembrane region" description="Helical" evidence="7">
    <location>
        <begin position="347"/>
        <end position="365"/>
    </location>
</feature>
<feature type="transmembrane region" description="Helical" evidence="7">
    <location>
        <begin position="275"/>
        <end position="302"/>
    </location>
</feature>
<dbReference type="EMBL" id="JAVRRG010000050">
    <property type="protein sequence ID" value="KAK5092914.1"/>
    <property type="molecule type" value="Genomic_DNA"/>
</dbReference>
<comment type="subcellular location">
    <subcellularLocation>
        <location evidence="1 7">Membrane</location>
        <topology evidence="1 7">Multi-pass membrane protein</topology>
    </subcellularLocation>
</comment>
<keyword evidence="4 7" id="KW-0812">Transmembrane</keyword>
<keyword evidence="7" id="KW-0406">Ion transport</keyword>
<accession>A0ABR0KB01</accession>
<dbReference type="Proteomes" id="UP001345013">
    <property type="component" value="Unassembled WGS sequence"/>
</dbReference>
<dbReference type="InterPro" id="IPR036259">
    <property type="entry name" value="MFS_trans_sf"/>
</dbReference>
<reference evidence="8 9" key="1">
    <citation type="submission" date="2023-08" db="EMBL/GenBank/DDBJ databases">
        <title>Black Yeasts Isolated from many extreme environments.</title>
        <authorList>
            <person name="Coleine C."/>
            <person name="Stajich J.E."/>
            <person name="Selbmann L."/>
        </authorList>
    </citation>
    <scope>NUCLEOTIDE SEQUENCE [LARGE SCALE GENOMIC DNA]</scope>
    <source>
        <strain evidence="8 9">CCFEE 5885</strain>
    </source>
</reference>
<feature type="transmembrane region" description="Helical" evidence="7">
    <location>
        <begin position="204"/>
        <end position="226"/>
    </location>
</feature>
<evidence type="ECO:0000256" key="1">
    <source>
        <dbReference type="ARBA" id="ARBA00004141"/>
    </source>
</evidence>
<evidence type="ECO:0000256" key="6">
    <source>
        <dbReference type="ARBA" id="ARBA00023136"/>
    </source>
</evidence>
<feature type="transmembrane region" description="Helical" evidence="7">
    <location>
        <begin position="314"/>
        <end position="335"/>
    </location>
</feature>
<keyword evidence="6 7" id="KW-0472">Membrane</keyword>
<feature type="transmembrane region" description="Helical" evidence="7">
    <location>
        <begin position="180"/>
        <end position="198"/>
    </location>
</feature>
<comment type="similarity">
    <text evidence="2 7">Belongs to the ferroportin (FP) (TC 2.A.100) family. SLC40A subfamily.</text>
</comment>
<feature type="transmembrane region" description="Helical" evidence="7">
    <location>
        <begin position="371"/>
        <end position="391"/>
    </location>
</feature>
<evidence type="ECO:0000313" key="8">
    <source>
        <dbReference type="EMBL" id="KAK5092914.1"/>
    </source>
</evidence>
<evidence type="ECO:0000256" key="3">
    <source>
        <dbReference type="ARBA" id="ARBA00022448"/>
    </source>
</evidence>
<dbReference type="SUPFAM" id="SSF103473">
    <property type="entry name" value="MFS general substrate transporter"/>
    <property type="match status" value="1"/>
</dbReference>
<dbReference type="PANTHER" id="PTHR11660:SF57">
    <property type="entry name" value="SOLUTE CARRIER FAMILY 40 MEMBER"/>
    <property type="match status" value="1"/>
</dbReference>
<name>A0ABR0KB01_9EURO</name>
<gene>
    <name evidence="8" type="ORF">LTR24_004709</name>
</gene>
<keyword evidence="9" id="KW-1185">Reference proteome</keyword>
<feature type="transmembrane region" description="Helical" evidence="7">
    <location>
        <begin position="123"/>
        <end position="142"/>
    </location>
</feature>
<comment type="caution">
    <text evidence="7">Lacks conserved residue(s) required for the propagation of feature annotation.</text>
</comment>
<dbReference type="PANTHER" id="PTHR11660">
    <property type="entry name" value="SOLUTE CARRIER FAMILY 40 MEMBER"/>
    <property type="match status" value="1"/>
</dbReference>
<comment type="function">
    <text evidence="7">May be involved in iron transport and iron homeostasis.</text>
</comment>
<evidence type="ECO:0000256" key="5">
    <source>
        <dbReference type="ARBA" id="ARBA00022989"/>
    </source>
</evidence>